<dbReference type="InterPro" id="IPR010664">
    <property type="entry name" value="LipoPS_assembly_LptC-rel"/>
</dbReference>
<evidence type="ECO:0000256" key="3">
    <source>
        <dbReference type="ARBA" id="ARBA00022692"/>
    </source>
</evidence>
<protein>
    <submittedName>
        <fullName evidence="7">LPS export ABC transporter periplasmic protein LptC</fullName>
    </submittedName>
</protein>
<dbReference type="GO" id="GO:0015221">
    <property type="term" value="F:lipopolysaccharide transmembrane transporter activity"/>
    <property type="evidence" value="ECO:0007669"/>
    <property type="project" value="InterPro"/>
</dbReference>
<evidence type="ECO:0000256" key="2">
    <source>
        <dbReference type="ARBA" id="ARBA00022519"/>
    </source>
</evidence>
<evidence type="ECO:0000256" key="5">
    <source>
        <dbReference type="ARBA" id="ARBA00023136"/>
    </source>
</evidence>
<proteinExistence type="predicted"/>
<dbReference type="InterPro" id="IPR052363">
    <property type="entry name" value="LPS_export_LptC"/>
</dbReference>
<keyword evidence="4 6" id="KW-1133">Transmembrane helix</keyword>
<evidence type="ECO:0000256" key="1">
    <source>
        <dbReference type="ARBA" id="ARBA00022475"/>
    </source>
</evidence>
<sequence>MRFTVNFLDAILCLEIMHNFNNFKRFLGVLAVVASLLVIATIVFRMQQEAAPRLAVRKLPVQVDVSLQKFHYTETKQGAKRWELTADRAEYNKKTDISYLTGVRMLVHGAGGVGDLEITAQHAEYHNGTRDVSLIGDVRGKSDKGYGFFAPRVNYIAARTLLTTAERVRLTDIGSQLEGTGMEYQTQTRKFRLMKEVTAVYRQEGK</sequence>
<dbReference type="InterPro" id="IPR026265">
    <property type="entry name" value="LptC"/>
</dbReference>
<dbReference type="Gene3D" id="2.60.450.10">
    <property type="entry name" value="Lipopolysaccharide (LPS) transport protein A like domain"/>
    <property type="match status" value="1"/>
</dbReference>
<dbReference type="PANTHER" id="PTHR37481:SF1">
    <property type="entry name" value="LIPOPOLYSACCHARIDE EXPORT SYSTEM PROTEIN LPTC"/>
    <property type="match status" value="1"/>
</dbReference>
<gene>
    <name evidence="7" type="primary">lptC</name>
    <name evidence="7" type="ORF">E4633_19770</name>
</gene>
<feature type="transmembrane region" description="Helical" evidence="6">
    <location>
        <begin position="26"/>
        <end position="44"/>
    </location>
</feature>
<dbReference type="AlphaFoldDB" id="A0A4S1CA97"/>
<keyword evidence="2" id="KW-0997">Cell inner membrane</keyword>
<dbReference type="RefSeq" id="WP_135872976.1">
    <property type="nucleotide sequence ID" value="NZ_SRSC01000006.1"/>
</dbReference>
<dbReference type="GO" id="GO:0017089">
    <property type="term" value="F:glycolipid transfer activity"/>
    <property type="evidence" value="ECO:0007669"/>
    <property type="project" value="TreeGrafter"/>
</dbReference>
<dbReference type="Pfam" id="PF06835">
    <property type="entry name" value="LptC"/>
    <property type="match status" value="1"/>
</dbReference>
<evidence type="ECO:0000313" key="8">
    <source>
        <dbReference type="Proteomes" id="UP000306416"/>
    </source>
</evidence>
<keyword evidence="1" id="KW-1003">Cell membrane</keyword>
<keyword evidence="8" id="KW-1185">Reference proteome</keyword>
<dbReference type="Proteomes" id="UP000306416">
    <property type="component" value="Unassembled WGS sequence"/>
</dbReference>
<keyword evidence="3 6" id="KW-0812">Transmembrane</keyword>
<evidence type="ECO:0000256" key="6">
    <source>
        <dbReference type="SAM" id="Phobius"/>
    </source>
</evidence>
<organism evidence="7 8">
    <name type="scientific">Geomonas terrae</name>
    <dbReference type="NCBI Taxonomy" id="2562681"/>
    <lineage>
        <taxon>Bacteria</taxon>
        <taxon>Pseudomonadati</taxon>
        <taxon>Thermodesulfobacteriota</taxon>
        <taxon>Desulfuromonadia</taxon>
        <taxon>Geobacterales</taxon>
        <taxon>Geobacteraceae</taxon>
        <taxon>Geomonas</taxon>
    </lineage>
</organism>
<evidence type="ECO:0000313" key="7">
    <source>
        <dbReference type="EMBL" id="TGU70043.1"/>
    </source>
</evidence>
<dbReference type="GO" id="GO:0030288">
    <property type="term" value="C:outer membrane-bounded periplasmic space"/>
    <property type="evidence" value="ECO:0007669"/>
    <property type="project" value="TreeGrafter"/>
</dbReference>
<keyword evidence="5 6" id="KW-0472">Membrane</keyword>
<evidence type="ECO:0000256" key="4">
    <source>
        <dbReference type="ARBA" id="ARBA00022989"/>
    </source>
</evidence>
<name>A0A4S1CA97_9BACT</name>
<dbReference type="PANTHER" id="PTHR37481">
    <property type="entry name" value="LIPOPOLYSACCHARIDE EXPORT SYSTEM PROTEIN LPTC"/>
    <property type="match status" value="1"/>
</dbReference>
<dbReference type="NCBIfam" id="TIGR04409">
    <property type="entry name" value="LptC_YrbK"/>
    <property type="match status" value="1"/>
</dbReference>
<accession>A0A4S1CA97</accession>
<dbReference type="GO" id="GO:0005886">
    <property type="term" value="C:plasma membrane"/>
    <property type="evidence" value="ECO:0007669"/>
    <property type="project" value="InterPro"/>
</dbReference>
<dbReference type="EMBL" id="SRSC01000006">
    <property type="protein sequence ID" value="TGU70043.1"/>
    <property type="molecule type" value="Genomic_DNA"/>
</dbReference>
<comment type="caution">
    <text evidence="7">The sequence shown here is derived from an EMBL/GenBank/DDBJ whole genome shotgun (WGS) entry which is preliminary data.</text>
</comment>
<reference evidence="7 8" key="1">
    <citation type="submission" date="2019-04" db="EMBL/GenBank/DDBJ databases">
        <title>Geobacter oryzae sp. nov., ferric-reducing bacteria isolated from paddy soil.</title>
        <authorList>
            <person name="Xu Z."/>
            <person name="Masuda Y."/>
            <person name="Itoh H."/>
            <person name="Senoo K."/>
        </authorList>
    </citation>
    <scope>NUCLEOTIDE SEQUENCE [LARGE SCALE GENOMIC DNA]</scope>
    <source>
        <strain evidence="7 8">Red111</strain>
    </source>
</reference>